<comment type="caution">
    <text evidence="7">The sequence shown here is derived from an EMBL/GenBank/DDBJ whole genome shotgun (WGS) entry which is preliminary data.</text>
</comment>
<protein>
    <recommendedName>
        <fullName evidence="6">ABC transmembrane type-2 domain-containing protein</fullName>
    </recommendedName>
</protein>
<evidence type="ECO:0000313" key="8">
    <source>
        <dbReference type="Proteomes" id="UP000287188"/>
    </source>
</evidence>
<dbReference type="GO" id="GO:0016020">
    <property type="term" value="C:membrane"/>
    <property type="evidence" value="ECO:0007669"/>
    <property type="project" value="UniProtKB-SubCell"/>
</dbReference>
<dbReference type="Gene3D" id="3.40.1710.10">
    <property type="entry name" value="abc type-2 transporter like domain"/>
    <property type="match status" value="1"/>
</dbReference>
<keyword evidence="2 5" id="KW-0812">Transmembrane</keyword>
<evidence type="ECO:0000256" key="4">
    <source>
        <dbReference type="ARBA" id="ARBA00023136"/>
    </source>
</evidence>
<comment type="subcellular location">
    <subcellularLocation>
        <location evidence="1">Membrane</location>
        <topology evidence="1">Multi-pass membrane protein</topology>
    </subcellularLocation>
</comment>
<sequence>MSLNYTLRVIWACMLKDIKSTLTERTFTIISIFVPLNVLILLSLFVLAGSQAPTAVVMHDTGPYAQQFYSAMSHAHSFRLRTASATEAQQLIETGKIVAVVTIPADFDARIHQNQPVQVGVQINNLNTDFTNDIRRAIPLSITTFYSKAFPTLVVVTPHESDLQPQDTDYVPYLAVSILVVGLTLGGILQAGTAASREYENMTIKELLLSPASRWAITVGKMLGAFIVSLASAVVVLLVLILVIGIWPAHWGEMIGITLLTLLLFVALGTLLGTLIKQRQPVLVLSFGTAIPLFFISGAFGPLSFTTPAIQVIAQIFPMYYAIVLQQHAFHNFILNTYGLGTNALILAAYALVIIILTAIVLRRSSVAH</sequence>
<organism evidence="7 8">
    <name type="scientific">Dictyobacter kobayashii</name>
    <dbReference type="NCBI Taxonomy" id="2014872"/>
    <lineage>
        <taxon>Bacteria</taxon>
        <taxon>Bacillati</taxon>
        <taxon>Chloroflexota</taxon>
        <taxon>Ktedonobacteria</taxon>
        <taxon>Ktedonobacterales</taxon>
        <taxon>Dictyobacteraceae</taxon>
        <taxon>Dictyobacter</taxon>
    </lineage>
</organism>
<feature type="transmembrane region" description="Helical" evidence="5">
    <location>
        <begin position="170"/>
        <end position="189"/>
    </location>
</feature>
<dbReference type="PANTHER" id="PTHR43077">
    <property type="entry name" value="TRANSPORT PERMEASE YVFS-RELATED"/>
    <property type="match status" value="1"/>
</dbReference>
<dbReference type="PANTHER" id="PTHR43077:SF10">
    <property type="entry name" value="TRANSPORT PERMEASE PROTEIN"/>
    <property type="match status" value="1"/>
</dbReference>
<dbReference type="OrthoDB" id="4916864at2"/>
<dbReference type="EMBL" id="BIFS01000001">
    <property type="protein sequence ID" value="GCE21579.1"/>
    <property type="molecule type" value="Genomic_DNA"/>
</dbReference>
<feature type="domain" description="ABC transmembrane type-2" evidence="6">
    <location>
        <begin position="130"/>
        <end position="365"/>
    </location>
</feature>
<name>A0A402AR58_9CHLR</name>
<feature type="transmembrane region" description="Helical" evidence="5">
    <location>
        <begin position="282"/>
        <end position="303"/>
    </location>
</feature>
<dbReference type="Proteomes" id="UP000287188">
    <property type="component" value="Unassembled WGS sequence"/>
</dbReference>
<evidence type="ECO:0000256" key="1">
    <source>
        <dbReference type="ARBA" id="ARBA00004141"/>
    </source>
</evidence>
<dbReference type="InterPro" id="IPR013525">
    <property type="entry name" value="ABC2_TM"/>
</dbReference>
<feature type="transmembrane region" description="Helical" evidence="5">
    <location>
        <begin position="26"/>
        <end position="48"/>
    </location>
</feature>
<proteinExistence type="predicted"/>
<accession>A0A402AR58</accession>
<feature type="transmembrane region" description="Helical" evidence="5">
    <location>
        <begin position="223"/>
        <end position="248"/>
    </location>
</feature>
<evidence type="ECO:0000259" key="6">
    <source>
        <dbReference type="PROSITE" id="PS51012"/>
    </source>
</evidence>
<keyword evidence="3 5" id="KW-1133">Transmembrane helix</keyword>
<gene>
    <name evidence="7" type="ORF">KDK_53790</name>
</gene>
<dbReference type="InterPro" id="IPR051328">
    <property type="entry name" value="T7SS_ABC-Transporter"/>
</dbReference>
<keyword evidence="8" id="KW-1185">Reference proteome</keyword>
<dbReference type="Pfam" id="PF12698">
    <property type="entry name" value="ABC2_membrane_3"/>
    <property type="match status" value="1"/>
</dbReference>
<evidence type="ECO:0000313" key="7">
    <source>
        <dbReference type="EMBL" id="GCE21579.1"/>
    </source>
</evidence>
<keyword evidence="4 5" id="KW-0472">Membrane</keyword>
<evidence type="ECO:0000256" key="2">
    <source>
        <dbReference type="ARBA" id="ARBA00022692"/>
    </source>
</evidence>
<dbReference type="AlphaFoldDB" id="A0A402AR58"/>
<evidence type="ECO:0000256" key="3">
    <source>
        <dbReference type="ARBA" id="ARBA00022989"/>
    </source>
</evidence>
<feature type="transmembrane region" description="Helical" evidence="5">
    <location>
        <begin position="254"/>
        <end position="275"/>
    </location>
</feature>
<dbReference type="RefSeq" id="WP_126553327.1">
    <property type="nucleotide sequence ID" value="NZ_BIFS01000001.1"/>
</dbReference>
<evidence type="ECO:0000256" key="5">
    <source>
        <dbReference type="SAM" id="Phobius"/>
    </source>
</evidence>
<reference evidence="8" key="1">
    <citation type="submission" date="2018-12" db="EMBL/GenBank/DDBJ databases">
        <title>Tengunoibacter tsumagoiensis gen. nov., sp. nov., Dictyobacter kobayashii sp. nov., D. alpinus sp. nov., and D. joshuensis sp. nov. and description of Dictyobacteraceae fam. nov. within the order Ktedonobacterales isolated from Tengu-no-mugimeshi.</title>
        <authorList>
            <person name="Wang C.M."/>
            <person name="Zheng Y."/>
            <person name="Sakai Y."/>
            <person name="Toyoda A."/>
            <person name="Minakuchi Y."/>
            <person name="Abe K."/>
            <person name="Yokota A."/>
            <person name="Yabe S."/>
        </authorList>
    </citation>
    <scope>NUCLEOTIDE SEQUENCE [LARGE SCALE GENOMIC DNA]</scope>
    <source>
        <strain evidence="8">Uno11</strain>
    </source>
</reference>
<feature type="transmembrane region" description="Helical" evidence="5">
    <location>
        <begin position="338"/>
        <end position="362"/>
    </location>
</feature>
<dbReference type="InterPro" id="IPR047817">
    <property type="entry name" value="ABC2_TM_bact-type"/>
</dbReference>
<dbReference type="GO" id="GO:0140359">
    <property type="term" value="F:ABC-type transporter activity"/>
    <property type="evidence" value="ECO:0007669"/>
    <property type="project" value="InterPro"/>
</dbReference>
<dbReference type="PROSITE" id="PS51012">
    <property type="entry name" value="ABC_TM2"/>
    <property type="match status" value="1"/>
</dbReference>